<keyword evidence="3" id="KW-1185">Reference proteome</keyword>
<feature type="compositionally biased region" description="Pro residues" evidence="1">
    <location>
        <begin position="68"/>
        <end position="106"/>
    </location>
</feature>
<evidence type="ECO:0000313" key="3">
    <source>
        <dbReference type="Proteomes" id="UP000765845"/>
    </source>
</evidence>
<evidence type="ECO:0000256" key="1">
    <source>
        <dbReference type="SAM" id="MobiDB-lite"/>
    </source>
</evidence>
<organism evidence="2 3">
    <name type="scientific">Spongiibacter thalassae</name>
    <dbReference type="NCBI Taxonomy" id="2721624"/>
    <lineage>
        <taxon>Bacteria</taxon>
        <taxon>Pseudomonadati</taxon>
        <taxon>Pseudomonadota</taxon>
        <taxon>Gammaproteobacteria</taxon>
        <taxon>Cellvibrionales</taxon>
        <taxon>Spongiibacteraceae</taxon>
        <taxon>Spongiibacter</taxon>
    </lineage>
</organism>
<name>A0ABX1GJ21_9GAMM</name>
<dbReference type="Proteomes" id="UP000765845">
    <property type="component" value="Unassembled WGS sequence"/>
</dbReference>
<feature type="region of interest" description="Disordered" evidence="1">
    <location>
        <begin position="54"/>
        <end position="106"/>
    </location>
</feature>
<dbReference type="RefSeq" id="WP_168451723.1">
    <property type="nucleotide sequence ID" value="NZ_JAAWWK010000007.1"/>
</dbReference>
<reference evidence="2 3" key="1">
    <citation type="submission" date="2020-04" db="EMBL/GenBank/DDBJ databases">
        <authorList>
            <person name="Yoon J."/>
        </authorList>
    </citation>
    <scope>NUCLEOTIDE SEQUENCE [LARGE SCALE GENOMIC DNA]</scope>
    <source>
        <strain evidence="2 3">KMU-166</strain>
    </source>
</reference>
<sequence>MTDHKRPPKKVERLSLEDLEKRLAPAPVWAGGAFPGKGNGKNLDNANENAAFFKFADAGDGGDDDIPTDPPTDLPTSPPTMSPPSPYTSPPEPITPAPTMSPPPPY</sequence>
<protein>
    <submittedName>
        <fullName evidence="2">Uncharacterized protein</fullName>
    </submittedName>
</protein>
<comment type="caution">
    <text evidence="2">The sequence shown here is derived from an EMBL/GenBank/DDBJ whole genome shotgun (WGS) entry which is preliminary data.</text>
</comment>
<accession>A0ABX1GJ21</accession>
<proteinExistence type="predicted"/>
<gene>
    <name evidence="2" type="ORF">HCU74_17460</name>
</gene>
<evidence type="ECO:0000313" key="2">
    <source>
        <dbReference type="EMBL" id="NKI19198.1"/>
    </source>
</evidence>
<dbReference type="EMBL" id="JAAWWK010000007">
    <property type="protein sequence ID" value="NKI19198.1"/>
    <property type="molecule type" value="Genomic_DNA"/>
</dbReference>